<keyword evidence="2" id="KW-0436">Ligase</keyword>
<dbReference type="InterPro" id="IPR014746">
    <property type="entry name" value="Gln_synth/guanido_kin_cat_dom"/>
</dbReference>
<dbReference type="EC" id="6.3.2.2" evidence="1"/>
<dbReference type="GO" id="GO:0004357">
    <property type="term" value="F:glutamate-cysteine ligase activity"/>
    <property type="evidence" value="ECO:0007669"/>
    <property type="project" value="UniProtKB-EC"/>
</dbReference>
<dbReference type="GO" id="GO:0006750">
    <property type="term" value="P:glutathione biosynthetic process"/>
    <property type="evidence" value="ECO:0007669"/>
    <property type="project" value="InterPro"/>
</dbReference>
<evidence type="ECO:0000256" key="5">
    <source>
        <dbReference type="ARBA" id="ARBA00048819"/>
    </source>
</evidence>
<evidence type="ECO:0000256" key="3">
    <source>
        <dbReference type="ARBA" id="ARBA00022741"/>
    </source>
</evidence>
<dbReference type="eggNOG" id="COG3572">
    <property type="taxonomic scope" value="Bacteria"/>
</dbReference>
<dbReference type="EMBL" id="CP002547">
    <property type="protein sequence ID" value="ADY55268.1"/>
    <property type="molecule type" value="Genomic_DNA"/>
</dbReference>
<evidence type="ECO:0000256" key="2">
    <source>
        <dbReference type="ARBA" id="ARBA00022598"/>
    </source>
</evidence>
<dbReference type="AlphaFoldDB" id="F0T2F0"/>
<comment type="catalytic activity">
    <reaction evidence="5">
        <text>L-cysteine + L-glutamate + ATP = gamma-L-glutamyl-L-cysteine + ADP + phosphate + H(+)</text>
        <dbReference type="Rhea" id="RHEA:13285"/>
        <dbReference type="ChEBI" id="CHEBI:15378"/>
        <dbReference type="ChEBI" id="CHEBI:29985"/>
        <dbReference type="ChEBI" id="CHEBI:30616"/>
        <dbReference type="ChEBI" id="CHEBI:35235"/>
        <dbReference type="ChEBI" id="CHEBI:43474"/>
        <dbReference type="ChEBI" id="CHEBI:58173"/>
        <dbReference type="ChEBI" id="CHEBI:456216"/>
        <dbReference type="EC" id="6.3.2.2"/>
    </reaction>
</comment>
<evidence type="ECO:0000256" key="4">
    <source>
        <dbReference type="ARBA" id="ARBA00022840"/>
    </source>
</evidence>
<protein>
    <recommendedName>
        <fullName evidence="1">glutamate--cysteine ligase</fullName>
        <ecNumber evidence="1">6.3.2.2</ecNumber>
    </recommendedName>
</protein>
<keyword evidence="7" id="KW-1185">Reference proteome</keyword>
<dbReference type="RefSeq" id="WP_013624139.1">
    <property type="nucleotide sequence ID" value="NC_015172.1"/>
</dbReference>
<reference evidence="6 7" key="1">
    <citation type="journal article" date="2011" name="Stand. Genomic Sci.">
        <title>Complete genome sequence of Syntrophobotulus glycolicus type strain (FlGlyR).</title>
        <authorList>
            <person name="Han C."/>
            <person name="Mwirichia R."/>
            <person name="Chertkov O."/>
            <person name="Held B."/>
            <person name="Lapidus A."/>
            <person name="Nolan M."/>
            <person name="Lucas S."/>
            <person name="Hammon N."/>
            <person name="Deshpande S."/>
            <person name="Cheng J.F."/>
            <person name="Tapia R."/>
            <person name="Goodwin L."/>
            <person name="Pitluck S."/>
            <person name="Huntemann M."/>
            <person name="Liolios K."/>
            <person name="Ivanova N."/>
            <person name="Pagani I."/>
            <person name="Mavromatis K."/>
            <person name="Ovchinikova G."/>
            <person name="Pati A."/>
            <person name="Chen A."/>
            <person name="Palaniappan K."/>
            <person name="Land M."/>
            <person name="Hauser L."/>
            <person name="Brambilla E.M."/>
            <person name="Rohde M."/>
            <person name="Spring S."/>
            <person name="Sikorski J."/>
            <person name="Goker M."/>
            <person name="Woyke T."/>
            <person name="Bristow J."/>
            <person name="Eisen J.A."/>
            <person name="Markowitz V."/>
            <person name="Hugenholtz P."/>
            <person name="Kyrpides N.C."/>
            <person name="Klenk H.P."/>
            <person name="Detter J.C."/>
        </authorList>
    </citation>
    <scope>NUCLEOTIDE SEQUENCE [LARGE SCALE GENOMIC DNA]</scope>
    <source>
        <strain evidence="7">DSM 8271 / FlGlyR</strain>
    </source>
</reference>
<dbReference type="InterPro" id="IPR006336">
    <property type="entry name" value="GCS2"/>
</dbReference>
<dbReference type="Gene3D" id="3.30.590.20">
    <property type="match status" value="1"/>
</dbReference>
<dbReference type="SUPFAM" id="SSF55931">
    <property type="entry name" value="Glutamine synthetase/guanido kinase"/>
    <property type="match status" value="1"/>
</dbReference>
<proteinExistence type="predicted"/>
<dbReference type="PANTHER" id="PTHR34378">
    <property type="entry name" value="GLUTAMATE--CYSTEINE LIGASE, CHLOROPLASTIC"/>
    <property type="match status" value="1"/>
</dbReference>
<organism evidence="6 7">
    <name type="scientific">Syntrophobotulus glycolicus (strain DSM 8271 / FlGlyR)</name>
    <dbReference type="NCBI Taxonomy" id="645991"/>
    <lineage>
        <taxon>Bacteria</taxon>
        <taxon>Bacillati</taxon>
        <taxon>Bacillota</taxon>
        <taxon>Clostridia</taxon>
        <taxon>Eubacteriales</taxon>
        <taxon>Desulfitobacteriaceae</taxon>
        <taxon>Syntrophobotulus</taxon>
    </lineage>
</organism>
<dbReference type="PANTHER" id="PTHR34378:SF1">
    <property type="entry name" value="GLUTAMATE--CYSTEINE LIGASE, CHLOROPLASTIC"/>
    <property type="match status" value="1"/>
</dbReference>
<name>F0T2F0_SYNGF</name>
<dbReference type="OrthoDB" id="150227at2"/>
<keyword evidence="4" id="KW-0067">ATP-binding</keyword>
<accession>F0T2F0</accession>
<dbReference type="HOGENOM" id="CLU_636027_0_0_9"/>
<gene>
    <name evidence="6" type="ordered locus">Sgly_0924</name>
</gene>
<dbReference type="Proteomes" id="UP000007488">
    <property type="component" value="Chromosome"/>
</dbReference>
<dbReference type="Pfam" id="PF04107">
    <property type="entry name" value="GCS2"/>
    <property type="match status" value="1"/>
</dbReference>
<dbReference type="InterPro" id="IPR035434">
    <property type="entry name" value="GCL_bact_plant"/>
</dbReference>
<evidence type="ECO:0000313" key="6">
    <source>
        <dbReference type="EMBL" id="ADY55268.1"/>
    </source>
</evidence>
<evidence type="ECO:0000256" key="1">
    <source>
        <dbReference type="ARBA" id="ARBA00012220"/>
    </source>
</evidence>
<keyword evidence="3" id="KW-0547">Nucleotide-binding</keyword>
<dbReference type="KEGG" id="sgy:Sgly_0924"/>
<reference evidence="7" key="2">
    <citation type="submission" date="2011-02" db="EMBL/GenBank/DDBJ databases">
        <title>The complete genome of Syntrophobotulus glycolicus DSM 8271.</title>
        <authorList>
            <person name="Lucas S."/>
            <person name="Copeland A."/>
            <person name="Lapidus A."/>
            <person name="Bruce D."/>
            <person name="Goodwin L."/>
            <person name="Pitluck S."/>
            <person name="Kyrpides N."/>
            <person name="Mavromatis K."/>
            <person name="Pagani I."/>
            <person name="Ivanova N."/>
            <person name="Mikhailova N."/>
            <person name="Chertkov O."/>
            <person name="Held B."/>
            <person name="Detter J.C."/>
            <person name="Tapia R."/>
            <person name="Han C."/>
            <person name="Land M."/>
            <person name="Hauser L."/>
            <person name="Markowitz V."/>
            <person name="Cheng J.-F."/>
            <person name="Hugenholtz P."/>
            <person name="Woyke T."/>
            <person name="Wu D."/>
            <person name="Spring S."/>
            <person name="Schroeder M."/>
            <person name="Brambilla E."/>
            <person name="Klenk H.-P."/>
            <person name="Eisen J.A."/>
        </authorList>
    </citation>
    <scope>NUCLEOTIDE SEQUENCE [LARGE SCALE GENOMIC DNA]</scope>
    <source>
        <strain evidence="7">DSM 8271 / FlGlyR</strain>
    </source>
</reference>
<evidence type="ECO:0000313" key="7">
    <source>
        <dbReference type="Proteomes" id="UP000007488"/>
    </source>
</evidence>
<dbReference type="STRING" id="645991.Sgly_0924"/>
<dbReference type="GO" id="GO:0005524">
    <property type="term" value="F:ATP binding"/>
    <property type="evidence" value="ECO:0007669"/>
    <property type="project" value="UniProtKB-KW"/>
</dbReference>
<sequence length="460" mass="52849">MDQALVSEAVYEKYFVPTMKKRDKFIGVELEMPIVNLSGSAVDFSVVHKLTGAFAQHFQMHPTNIDDEGHICSLLNDENRDDLSYDCSYNNLELAMGRARDLNKIQERFLVYYSFIQDFFAPYGYTLTGMGVNPFRKINHGVPILNERYRMLFHYLGLYQNHRHPAFFHPYPDYGTFTSASQVQIDVDYSNLVDIVNVFTKLEPLKALLFANSVMPEDEPGMTCVRDMLWENSMHGLNPKNVGLHEQEFRNAGELLAYIKQTSMYCTMRNGRYLNFHPVPLLEYFASPSITGEYWNGRAYETVRIEPELSDLAYHRTFKFQDVTFRGTVEFRSCCCQPVADSMTVAAFHVGLAEVLGELKVLLDDEKVLSGNGLTTSELRRTFCRGKLPGFVDEEKLRLLELSVLDLAQKGLSQRGFGEEHFLKPLYDRVRRKSNPALDYLRSLENGAEVRDIVRSYAQI</sequence>